<evidence type="ECO:0000313" key="6">
    <source>
        <dbReference type="Proteomes" id="UP001281761"/>
    </source>
</evidence>
<comment type="caution">
    <text evidence="5">The sequence shown here is derived from an EMBL/GenBank/DDBJ whole genome shotgun (WGS) entry which is preliminary data.</text>
</comment>
<keyword evidence="3" id="KW-1017">Isopeptide bond</keyword>
<dbReference type="PANTHER" id="PTHR15825">
    <property type="entry name" value="UBIQUITIN-FOLD MODIFIER 1"/>
    <property type="match status" value="1"/>
</dbReference>
<proteinExistence type="inferred from homology"/>
<dbReference type="SUPFAM" id="SSF54236">
    <property type="entry name" value="Ubiquitin-like"/>
    <property type="match status" value="1"/>
</dbReference>
<dbReference type="Pfam" id="PF03671">
    <property type="entry name" value="Ufm1"/>
    <property type="match status" value="1"/>
</dbReference>
<protein>
    <recommendedName>
        <fullName evidence="2">Ubiquitin-fold modifier 1</fullName>
    </recommendedName>
</protein>
<reference evidence="5 6" key="1">
    <citation type="journal article" date="2022" name="bioRxiv">
        <title>Genomics of Preaxostyla Flagellates Illuminates Evolutionary Transitions and the Path Towards Mitochondrial Loss.</title>
        <authorList>
            <person name="Novak L.V.F."/>
            <person name="Treitli S.C."/>
            <person name="Pyrih J."/>
            <person name="Halakuc P."/>
            <person name="Pipaliya S.V."/>
            <person name="Vacek V."/>
            <person name="Brzon O."/>
            <person name="Soukal P."/>
            <person name="Eme L."/>
            <person name="Dacks J.B."/>
            <person name="Karnkowska A."/>
            <person name="Elias M."/>
            <person name="Hampl V."/>
        </authorList>
    </citation>
    <scope>NUCLEOTIDE SEQUENCE [LARGE SCALE GENOMIC DNA]</scope>
    <source>
        <strain evidence="5">NAU3</strain>
        <tissue evidence="5">Gut</tissue>
    </source>
</reference>
<dbReference type="EMBL" id="JARBJD010000154">
    <property type="protein sequence ID" value="KAK2949549.1"/>
    <property type="molecule type" value="Genomic_DNA"/>
</dbReference>
<keyword evidence="6" id="KW-1185">Reference proteome</keyword>
<dbReference type="InterPro" id="IPR005375">
    <property type="entry name" value="UFM1"/>
</dbReference>
<keyword evidence="4" id="KW-0833">Ubl conjugation pathway</keyword>
<name>A0ABQ9XCY6_9EUKA</name>
<dbReference type="InterPro" id="IPR029071">
    <property type="entry name" value="Ubiquitin-like_domsf"/>
</dbReference>
<dbReference type="Gene3D" id="3.10.20.90">
    <property type="entry name" value="Phosphatidylinositol 3-kinase Catalytic Subunit, Chain A, domain 1"/>
    <property type="match status" value="1"/>
</dbReference>
<sequence length="87" mass="9536">MSTGEVKFKITLTSDPQQPYKTLSVKEDTEFTNVLHFVAEKFGMVPQDAAIITSTGVCVNPKQPAGTIFLKHGGDLRLINRDRVGSN</sequence>
<accession>A0ABQ9XCY6</accession>
<dbReference type="Proteomes" id="UP001281761">
    <property type="component" value="Unassembled WGS sequence"/>
</dbReference>
<evidence type="ECO:0000313" key="5">
    <source>
        <dbReference type="EMBL" id="KAK2949549.1"/>
    </source>
</evidence>
<evidence type="ECO:0000256" key="4">
    <source>
        <dbReference type="ARBA" id="ARBA00022786"/>
    </source>
</evidence>
<gene>
    <name evidence="5" type="ORF">BLNAU_15531</name>
</gene>
<dbReference type="PANTHER" id="PTHR15825:SF0">
    <property type="entry name" value="UBIQUITIN-FOLD MODIFIER 1"/>
    <property type="match status" value="1"/>
</dbReference>
<evidence type="ECO:0000256" key="2">
    <source>
        <dbReference type="ARBA" id="ARBA00015319"/>
    </source>
</evidence>
<evidence type="ECO:0000256" key="1">
    <source>
        <dbReference type="ARBA" id="ARBA00010230"/>
    </source>
</evidence>
<evidence type="ECO:0000256" key="3">
    <source>
        <dbReference type="ARBA" id="ARBA00022499"/>
    </source>
</evidence>
<comment type="similarity">
    <text evidence="1">Belongs to the UFM1 family.</text>
</comment>
<organism evidence="5 6">
    <name type="scientific">Blattamonas nauphoetae</name>
    <dbReference type="NCBI Taxonomy" id="2049346"/>
    <lineage>
        <taxon>Eukaryota</taxon>
        <taxon>Metamonada</taxon>
        <taxon>Preaxostyla</taxon>
        <taxon>Oxymonadida</taxon>
        <taxon>Blattamonas</taxon>
    </lineage>
</organism>